<evidence type="ECO:0000313" key="3">
    <source>
        <dbReference type="EMBL" id="CAK9209730.1"/>
    </source>
</evidence>
<organism evidence="3 4">
    <name type="scientific">Sphagnum troendelagicum</name>
    <dbReference type="NCBI Taxonomy" id="128251"/>
    <lineage>
        <taxon>Eukaryota</taxon>
        <taxon>Viridiplantae</taxon>
        <taxon>Streptophyta</taxon>
        <taxon>Embryophyta</taxon>
        <taxon>Bryophyta</taxon>
        <taxon>Sphagnophytina</taxon>
        <taxon>Sphagnopsida</taxon>
        <taxon>Sphagnales</taxon>
        <taxon>Sphagnaceae</taxon>
        <taxon>Sphagnum</taxon>
    </lineage>
</organism>
<feature type="coiled-coil region" evidence="1">
    <location>
        <begin position="332"/>
        <end position="369"/>
    </location>
</feature>
<evidence type="ECO:0000256" key="1">
    <source>
        <dbReference type="SAM" id="Coils"/>
    </source>
</evidence>
<dbReference type="CDD" id="cd00118">
    <property type="entry name" value="LysM"/>
    <property type="match status" value="1"/>
</dbReference>
<dbReference type="Proteomes" id="UP001497512">
    <property type="component" value="Chromosome 17"/>
</dbReference>
<dbReference type="InterPro" id="IPR018392">
    <property type="entry name" value="LysM"/>
</dbReference>
<dbReference type="PANTHER" id="PTHR33734">
    <property type="entry name" value="LYSM DOMAIN-CONTAINING GPI-ANCHORED PROTEIN 2"/>
    <property type="match status" value="1"/>
</dbReference>
<name>A0ABP0U1J4_9BRYO</name>
<protein>
    <recommendedName>
        <fullName evidence="2">LysM domain-containing protein</fullName>
    </recommendedName>
</protein>
<dbReference type="SMART" id="SM00257">
    <property type="entry name" value="LysM"/>
    <property type="match status" value="1"/>
</dbReference>
<accession>A0ABP0U1J4</accession>
<dbReference type="Gene3D" id="3.10.350.10">
    <property type="entry name" value="LysM domain"/>
    <property type="match status" value="1"/>
</dbReference>
<dbReference type="SUPFAM" id="SSF54106">
    <property type="entry name" value="LysM domain"/>
    <property type="match status" value="1"/>
</dbReference>
<feature type="domain" description="LysM" evidence="2">
    <location>
        <begin position="135"/>
        <end position="179"/>
    </location>
</feature>
<evidence type="ECO:0000313" key="4">
    <source>
        <dbReference type="Proteomes" id="UP001497512"/>
    </source>
</evidence>
<sequence>MELATGAVSLPTALTEGFPCWRHLETAGAAPGSRPSSKHISSYSAFYHAPQIAGSRGVVEERRCSSTRGVLSSCGKRAVLLDVSRPGCHHTCRGDQRTSSRRRERLRRKIDAVAAARAEAVDTVCEDAPSSSRISLHSVQEGDTLTALAKQYGATVETIAVLNNIADVNLLQTGQELVIPAPSQGITKGTALVEDFVNNTVSSRLQQGTSALASYRNKSTSSVAPAASGYNAFQVPNLVKLALPLMLIAPVLGFCVRCVVDYIHVHINEEVGRRYAEMETYHARHRPKVKRWQSILDGDRDDSPDLVGVAAFVAVDEVRPVTDWWSQGGHVRNSATEEALEIETEEEKASRQQQDFEEIRKSYAELESTYSKFLTDSGLSRGGYWRGGVH</sequence>
<evidence type="ECO:0000259" key="2">
    <source>
        <dbReference type="PROSITE" id="PS51782"/>
    </source>
</evidence>
<gene>
    <name evidence="3" type="ORF">CSSPTR1EN2_LOCUS10019</name>
</gene>
<dbReference type="EMBL" id="OZ019909">
    <property type="protein sequence ID" value="CAK9209730.1"/>
    <property type="molecule type" value="Genomic_DNA"/>
</dbReference>
<keyword evidence="1" id="KW-0175">Coiled coil</keyword>
<dbReference type="PANTHER" id="PTHR33734:SF22">
    <property type="entry name" value="MEMBRANE-BOUND LYTIC MUREIN TRANSGLYCOSYLASE D"/>
    <property type="match status" value="1"/>
</dbReference>
<dbReference type="Pfam" id="PF01476">
    <property type="entry name" value="LysM"/>
    <property type="match status" value="1"/>
</dbReference>
<reference evidence="3" key="1">
    <citation type="submission" date="2024-02" db="EMBL/GenBank/DDBJ databases">
        <authorList>
            <consortium name="ELIXIR-Norway"/>
            <consortium name="Elixir Norway"/>
        </authorList>
    </citation>
    <scope>NUCLEOTIDE SEQUENCE</scope>
</reference>
<proteinExistence type="predicted"/>
<dbReference type="PROSITE" id="PS51782">
    <property type="entry name" value="LYSM"/>
    <property type="match status" value="1"/>
</dbReference>
<dbReference type="InterPro" id="IPR036779">
    <property type="entry name" value="LysM_dom_sf"/>
</dbReference>
<keyword evidence="4" id="KW-1185">Reference proteome</keyword>